<dbReference type="RefSeq" id="WP_078042270.1">
    <property type="nucleotide sequence ID" value="NZ_NHNI01000002.1"/>
</dbReference>
<keyword evidence="1" id="KW-0472">Membrane</keyword>
<evidence type="ECO:0000313" key="4">
    <source>
        <dbReference type="Proteomes" id="UP000216101"/>
    </source>
</evidence>
<proteinExistence type="predicted"/>
<accession>A0A266Q4V9</accession>
<gene>
    <name evidence="3" type="ORF">CBP51_14525</name>
</gene>
<protein>
    <recommendedName>
        <fullName evidence="2">DUF4340 domain-containing protein</fullName>
    </recommendedName>
</protein>
<dbReference type="AlphaFoldDB" id="A0A266Q4V9"/>
<reference evidence="4" key="1">
    <citation type="submission" date="2017-05" db="EMBL/GenBank/DDBJ databases">
        <authorList>
            <person name="Barney B.M."/>
        </authorList>
    </citation>
    <scope>NUCLEOTIDE SEQUENCE [LARGE SCALE GENOMIC DNA]</scope>
    <source>
        <strain evidence="4">PSBB022</strain>
    </source>
</reference>
<feature type="transmembrane region" description="Helical" evidence="1">
    <location>
        <begin position="28"/>
        <end position="45"/>
    </location>
</feature>
<keyword evidence="1" id="KW-1133">Transmembrane helix</keyword>
<dbReference type="Proteomes" id="UP000216101">
    <property type="component" value="Unassembled WGS sequence"/>
</dbReference>
<dbReference type="EMBL" id="NHNI01000002">
    <property type="protein sequence ID" value="OZY84421.1"/>
    <property type="molecule type" value="Genomic_DNA"/>
</dbReference>
<evidence type="ECO:0000259" key="2">
    <source>
        <dbReference type="Pfam" id="PF14238"/>
    </source>
</evidence>
<feature type="domain" description="DUF4340" evidence="2">
    <location>
        <begin position="87"/>
        <end position="252"/>
    </location>
</feature>
<keyword evidence="1" id="KW-0812">Transmembrane</keyword>
<keyword evidence="4" id="KW-1185">Reference proteome</keyword>
<organism evidence="3 4">
    <name type="scientific">Cellvibrio mixtus</name>
    <dbReference type="NCBI Taxonomy" id="39650"/>
    <lineage>
        <taxon>Bacteria</taxon>
        <taxon>Pseudomonadati</taxon>
        <taxon>Pseudomonadota</taxon>
        <taxon>Gammaproteobacteria</taxon>
        <taxon>Cellvibrionales</taxon>
        <taxon>Cellvibrionaceae</taxon>
        <taxon>Cellvibrio</taxon>
    </lineage>
</organism>
<comment type="caution">
    <text evidence="3">The sequence shown here is derived from an EMBL/GenBank/DDBJ whole genome shotgun (WGS) entry which is preliminary data.</text>
</comment>
<evidence type="ECO:0000256" key="1">
    <source>
        <dbReference type="SAM" id="Phobius"/>
    </source>
</evidence>
<dbReference type="Pfam" id="PF14238">
    <property type="entry name" value="DUF4340"/>
    <property type="match status" value="1"/>
</dbReference>
<sequence>MNQAVTINVAQSNRVETMWDMARWQQRLWLLLVIQVLLVVGVYAYQQNSRATPTAVPLLPVSTNVIDRIEIADATTSVHLNKQANRWQLTQSSLPVDNEKITALLEKLNGLRLTWPVANTASSHERFEVGEQKFQRKLRLYEGDKLQAEFYLGSSPGFKKVHLRRAGDSQVYSVALSTMDAATSGDDWLNKQLLTTNNPVNIKGRDYELQRQGENWQLVDETGASLNTENVTALVKALASLQVQSVVQEAPKGEPITLAVKSAEGNWQYEFIKTDAGYVVKRSDREQYFSLSEYEYERIAQVVRENLLAPATTTQTSPTTSNSAATNPVEAVVQDATKGLLGN</sequence>
<dbReference type="InterPro" id="IPR025641">
    <property type="entry name" value="DUF4340"/>
</dbReference>
<evidence type="ECO:0000313" key="3">
    <source>
        <dbReference type="EMBL" id="OZY84421.1"/>
    </source>
</evidence>
<name>A0A266Q4V9_9GAMM</name>